<dbReference type="VEuPathDB" id="MicrosporidiaDB:AEWD_091450"/>
<organism evidence="2">
    <name type="scientific">Encephalitozoon cuniculi</name>
    <name type="common">Microsporidian parasite</name>
    <dbReference type="NCBI Taxonomy" id="6035"/>
    <lineage>
        <taxon>Eukaryota</taxon>
        <taxon>Fungi</taxon>
        <taxon>Fungi incertae sedis</taxon>
        <taxon>Microsporidia</taxon>
        <taxon>Unikaryonidae</taxon>
        <taxon>Encephalitozoon</taxon>
    </lineage>
</organism>
<feature type="chain" id="PRO_5004015313" evidence="1">
    <location>
        <begin position="19"/>
        <end position="335"/>
    </location>
</feature>
<keyword evidence="1" id="KW-0732">Signal</keyword>
<sequence>MYKPAFLSLPAQTPLVLGACPVICSVAVAELCNYPLPTVISPSYLFCTPHCCLLLMKLNVDVPQNLDATIRSNHKLSDSSILYRQLGEPILVEEVKVDLDRLLTQCGFWVVLGIQIHCLHDNNPASCGDSVDLCALVSISASVCFRIEKTRLSSLNHFRHGDSKSVKSIEVDMASQFLPCKGIMESRARISITTFTGERYAGVLCGYTPGRCIVLADVVRRHAGQTDDEMNVFVYPRMKFRVENIVEIGVARGLDGAGRETDHLVLESLGHGDAEARDGVKEELSGVDVRPVMHGRDRVEAVRRALCVNRSPRVEQLSKRLEIESAPRVGTRHAE</sequence>
<feature type="signal peptide" evidence="1">
    <location>
        <begin position="1"/>
        <end position="18"/>
    </location>
</feature>
<dbReference type="PROSITE" id="PS51257">
    <property type="entry name" value="PROKAR_LIPOPROTEIN"/>
    <property type="match status" value="1"/>
</dbReference>
<dbReference type="VEuPathDB" id="MicrosporidiaDB:ECU09_1410"/>
<reference evidence="2" key="1">
    <citation type="journal article" date="2013" name="Eukaryot. Cell">
        <title>Extremely Reduced Levels of Heterozygosity in the Vertebrate Pathogen Encephalitozoon cuniculi.</title>
        <authorList>
            <person name="Selman M."/>
            <person name="Sak B."/>
            <person name="Kvac M."/>
            <person name="Farinelli L."/>
            <person name="Weiss L.M."/>
            <person name="Corradi N."/>
        </authorList>
    </citation>
    <scope>NUCLEOTIDE SEQUENCE</scope>
</reference>
<name>M1KMF8_ENCCN</name>
<accession>M1KMF8</accession>
<evidence type="ECO:0000256" key="1">
    <source>
        <dbReference type="SAM" id="SignalP"/>
    </source>
</evidence>
<dbReference type="VEuPathDB" id="MicrosporidiaDB:AEWR_091420"/>
<dbReference type="EMBL" id="KC513621">
    <property type="protein sequence ID" value="AGE96511.1"/>
    <property type="molecule type" value="Genomic_DNA"/>
</dbReference>
<protein>
    <submittedName>
        <fullName evidence="2">Uncharacterized protein</fullName>
    </submittedName>
</protein>
<evidence type="ECO:0000313" key="2">
    <source>
        <dbReference type="EMBL" id="AGE96511.1"/>
    </source>
</evidence>
<dbReference type="AlphaFoldDB" id="M1KMF8"/>
<dbReference type="VEuPathDB" id="MicrosporidiaDB:AEWQ_091440"/>
<proteinExistence type="predicted"/>
<gene>
    <name evidence="2" type="ORF">ECU09_1410</name>
</gene>